<evidence type="ECO:0000313" key="1">
    <source>
        <dbReference type="EMBL" id="SMC17981.1"/>
    </source>
</evidence>
<organism evidence="1 2">
    <name type="scientific">Andreprevotia lacus DSM 23236</name>
    <dbReference type="NCBI Taxonomy" id="1121001"/>
    <lineage>
        <taxon>Bacteria</taxon>
        <taxon>Pseudomonadati</taxon>
        <taxon>Pseudomonadota</taxon>
        <taxon>Betaproteobacteria</taxon>
        <taxon>Neisseriales</taxon>
        <taxon>Chitinibacteraceae</taxon>
        <taxon>Andreprevotia</taxon>
    </lineage>
</organism>
<keyword evidence="2" id="KW-1185">Reference proteome</keyword>
<sequence>MHTTTLPEINASTLTYNKIEVHVPTHRDDGVEFRFNDLMATFSEPVLLNSPDQSRHAILPPFTSLEALYLWQMMEGDSCSHAMPSAVATNLKRDFWLEEIKPFHNGIVLACNDGHIFEDLFPAWPDEYEAKGRFARLVDQWPLLAWSTLVWRWALAVGESQIEVGQ</sequence>
<name>A0A1W1X3J2_9NEIS</name>
<dbReference type="EMBL" id="FWXD01000002">
    <property type="protein sequence ID" value="SMC17981.1"/>
    <property type="molecule type" value="Genomic_DNA"/>
</dbReference>
<protein>
    <submittedName>
        <fullName evidence="1">Uncharacterized protein</fullName>
    </submittedName>
</protein>
<dbReference type="RefSeq" id="WP_084088909.1">
    <property type="nucleotide sequence ID" value="NZ_FWXD01000002.1"/>
</dbReference>
<dbReference type="AlphaFoldDB" id="A0A1W1X3J2"/>
<evidence type="ECO:0000313" key="2">
    <source>
        <dbReference type="Proteomes" id="UP000192761"/>
    </source>
</evidence>
<gene>
    <name evidence="1" type="ORF">SAMN02745857_00441</name>
</gene>
<dbReference type="Proteomes" id="UP000192761">
    <property type="component" value="Unassembled WGS sequence"/>
</dbReference>
<proteinExistence type="predicted"/>
<reference evidence="1 2" key="1">
    <citation type="submission" date="2017-04" db="EMBL/GenBank/DDBJ databases">
        <authorList>
            <person name="Afonso C.L."/>
            <person name="Miller P.J."/>
            <person name="Scott M.A."/>
            <person name="Spackman E."/>
            <person name="Goraichik I."/>
            <person name="Dimitrov K.M."/>
            <person name="Suarez D.L."/>
            <person name="Swayne D.E."/>
        </authorList>
    </citation>
    <scope>NUCLEOTIDE SEQUENCE [LARGE SCALE GENOMIC DNA]</scope>
    <source>
        <strain evidence="1 2">DSM 23236</strain>
    </source>
</reference>
<accession>A0A1W1X3J2</accession>